<dbReference type="GO" id="GO:0004553">
    <property type="term" value="F:hydrolase activity, hydrolyzing O-glycosyl compounds"/>
    <property type="evidence" value="ECO:0007669"/>
    <property type="project" value="InterPro"/>
</dbReference>
<dbReference type="OrthoDB" id="9801455at2"/>
<dbReference type="PANTHER" id="PTHR42812:SF12">
    <property type="entry name" value="BETA-XYLOSIDASE-RELATED"/>
    <property type="match status" value="1"/>
</dbReference>
<dbReference type="RefSeq" id="WP_034221785.1">
    <property type="nucleotide sequence ID" value="NZ_AXCW01000009.1"/>
</dbReference>
<dbReference type="SUPFAM" id="SSF75005">
    <property type="entry name" value="Arabinanase/levansucrase/invertase"/>
    <property type="match status" value="1"/>
</dbReference>
<evidence type="ECO:0000256" key="3">
    <source>
        <dbReference type="ARBA" id="ARBA00023295"/>
    </source>
</evidence>
<dbReference type="Proteomes" id="UP000019753">
    <property type="component" value="Unassembled WGS sequence"/>
</dbReference>
<name>A0A021VUY6_9CELL</name>
<feature type="active site" description="Proton acceptor" evidence="4">
    <location>
        <position position="15"/>
    </location>
</feature>
<evidence type="ECO:0000256" key="1">
    <source>
        <dbReference type="ARBA" id="ARBA00009865"/>
    </source>
</evidence>
<feature type="active site" description="Proton donor" evidence="4">
    <location>
        <position position="187"/>
    </location>
</feature>
<comment type="caution">
    <text evidence="8">The sequence shown here is derived from an EMBL/GenBank/DDBJ whole genome shotgun (WGS) entry which is preliminary data.</text>
</comment>
<dbReference type="Pfam" id="PF04616">
    <property type="entry name" value="Glyco_hydro_43"/>
    <property type="match status" value="1"/>
</dbReference>
<dbReference type="Gene3D" id="2.60.120.200">
    <property type="match status" value="1"/>
</dbReference>
<sequence length="524" mass="56359">MTTVRNPILPGCHPDPSICRVGDTYYLVTSTFEYLPGLPVFRSHDLATWEQVGHVVDRPGQLDYAGIASSGGLYAPTLRHHGGLFWLVCTLVDQDDDARGGNFLMTAEDAAGPWSDPVWLGVSGIDPSIFFDDDGRAWVHGTRLARDPEWFHQTEVWVRELDLERRTLVGPEHVVWTGALKGAVWAEGPHLYKVDGTYYLLAAEGGTEIHHAVSVARADVITGPYEGNKGNPVLTHRDLGRGADVVGVGHADLVRTPDGDWWAVLLGMRPYGGYHYNLGRETFLVPVSWEDGWPVFAPGTARVTPTVDVPTAGPPPAGGAGVGDASGVVPSGDLRWTAVRALPEDVAVRRDEGWVLPLRPATLADVDVPSFVGLRQQHRDVDVRAVLEAAPGPGQEVGLAVRQSEQHHVLLHVTGDQDGRSAGRRRAVAVRVAGSERTVLGEVPLQGDSDRVTLTVSARGQDYALGVQEEGRSPVLVATADGRWLDSVTTGGFLGLWIGVYATSGGRPSTSTATVVRVEYVPLD</sequence>
<dbReference type="PANTHER" id="PTHR42812">
    <property type="entry name" value="BETA-XYLOSIDASE"/>
    <property type="match status" value="1"/>
</dbReference>
<evidence type="ECO:0000256" key="6">
    <source>
        <dbReference type="RuleBase" id="RU361187"/>
    </source>
</evidence>
<dbReference type="InterPro" id="IPR041542">
    <property type="entry name" value="GH43_C2"/>
</dbReference>
<dbReference type="GO" id="GO:0005975">
    <property type="term" value="P:carbohydrate metabolic process"/>
    <property type="evidence" value="ECO:0007669"/>
    <property type="project" value="InterPro"/>
</dbReference>
<dbReference type="AlphaFoldDB" id="A0A021VUY6"/>
<dbReference type="Pfam" id="PF17851">
    <property type="entry name" value="GH43_C2"/>
    <property type="match status" value="1"/>
</dbReference>
<keyword evidence="3 6" id="KW-0326">Glycosidase</keyword>
<protein>
    <submittedName>
        <fullName evidence="8">Alpha-N-arabinofuranosidase</fullName>
    </submittedName>
</protein>
<reference evidence="8 9" key="1">
    <citation type="submission" date="2014-01" db="EMBL/GenBank/DDBJ databases">
        <title>Actinotalea ferrariae CF5-4.</title>
        <authorList>
            <person name="Chen F."/>
            <person name="Li Y."/>
            <person name="Wang G."/>
        </authorList>
    </citation>
    <scope>NUCLEOTIDE SEQUENCE [LARGE SCALE GENOMIC DNA]</scope>
    <source>
        <strain evidence="8 9">CF5-4</strain>
    </source>
</reference>
<organism evidence="8 9">
    <name type="scientific">Actinotalea ferrariae CF5-4</name>
    <dbReference type="NCBI Taxonomy" id="948458"/>
    <lineage>
        <taxon>Bacteria</taxon>
        <taxon>Bacillati</taxon>
        <taxon>Actinomycetota</taxon>
        <taxon>Actinomycetes</taxon>
        <taxon>Micrococcales</taxon>
        <taxon>Cellulomonadaceae</taxon>
        <taxon>Actinotalea</taxon>
    </lineage>
</organism>
<proteinExistence type="inferred from homology"/>
<evidence type="ECO:0000313" key="9">
    <source>
        <dbReference type="Proteomes" id="UP000019753"/>
    </source>
</evidence>
<dbReference type="InterPro" id="IPR051795">
    <property type="entry name" value="Glycosyl_Hydrlase_43"/>
</dbReference>
<keyword evidence="2 6" id="KW-0378">Hydrolase</keyword>
<dbReference type="InterPro" id="IPR023296">
    <property type="entry name" value="Glyco_hydro_beta-prop_sf"/>
</dbReference>
<accession>A0A021VUY6</accession>
<evidence type="ECO:0000256" key="4">
    <source>
        <dbReference type="PIRSR" id="PIRSR606710-1"/>
    </source>
</evidence>
<evidence type="ECO:0000256" key="5">
    <source>
        <dbReference type="PIRSR" id="PIRSR606710-2"/>
    </source>
</evidence>
<evidence type="ECO:0000256" key="2">
    <source>
        <dbReference type="ARBA" id="ARBA00022801"/>
    </source>
</evidence>
<dbReference type="Gene3D" id="2.115.10.20">
    <property type="entry name" value="Glycosyl hydrolase domain, family 43"/>
    <property type="match status" value="1"/>
</dbReference>
<feature type="domain" description="Beta-xylosidase C-terminal Concanavalin A-like" evidence="7">
    <location>
        <begin position="333"/>
        <end position="520"/>
    </location>
</feature>
<gene>
    <name evidence="8" type="ORF">N866_19600</name>
</gene>
<evidence type="ECO:0000313" key="8">
    <source>
        <dbReference type="EMBL" id="EYR64976.1"/>
    </source>
</evidence>
<feature type="site" description="Important for catalytic activity, responsible for pKa modulation of the active site Glu and correct orientation of both the proton donor and substrate" evidence="5">
    <location>
        <position position="126"/>
    </location>
</feature>
<comment type="similarity">
    <text evidence="1 6">Belongs to the glycosyl hydrolase 43 family.</text>
</comment>
<dbReference type="EMBL" id="AXCW01000009">
    <property type="protein sequence ID" value="EYR64976.1"/>
    <property type="molecule type" value="Genomic_DNA"/>
</dbReference>
<dbReference type="SUPFAM" id="SSF49899">
    <property type="entry name" value="Concanavalin A-like lectins/glucanases"/>
    <property type="match status" value="1"/>
</dbReference>
<dbReference type="CDD" id="cd18617">
    <property type="entry name" value="GH43_XynB-like"/>
    <property type="match status" value="1"/>
</dbReference>
<keyword evidence="9" id="KW-1185">Reference proteome</keyword>
<evidence type="ECO:0000259" key="7">
    <source>
        <dbReference type="Pfam" id="PF17851"/>
    </source>
</evidence>
<dbReference type="InterPro" id="IPR013320">
    <property type="entry name" value="ConA-like_dom_sf"/>
</dbReference>
<dbReference type="InterPro" id="IPR006710">
    <property type="entry name" value="Glyco_hydro_43"/>
</dbReference>